<gene>
    <name evidence="3" type="ORF">CKO21_10690</name>
</gene>
<name>A0A934V120_9PROT</name>
<organism evidence="3 4">
    <name type="scientific">Rhodovibrio salinarum</name>
    <dbReference type="NCBI Taxonomy" id="1087"/>
    <lineage>
        <taxon>Bacteria</taxon>
        <taxon>Pseudomonadati</taxon>
        <taxon>Pseudomonadota</taxon>
        <taxon>Alphaproteobacteria</taxon>
        <taxon>Rhodospirillales</taxon>
        <taxon>Rhodovibrionaceae</taxon>
        <taxon>Rhodovibrio</taxon>
    </lineage>
</organism>
<keyword evidence="1" id="KW-0808">Transferase</keyword>
<feature type="repeat" description="TPR" evidence="2">
    <location>
        <begin position="137"/>
        <end position="170"/>
    </location>
</feature>
<dbReference type="AlphaFoldDB" id="A0A934V120"/>
<keyword evidence="2" id="KW-0802">TPR repeat</keyword>
<reference evidence="3" key="1">
    <citation type="submission" date="2017-08" db="EMBL/GenBank/DDBJ databases">
        <authorList>
            <person name="Imhoff J.F."/>
            <person name="Rahn T."/>
            <person name="Kuenzel S."/>
            <person name="Neulinger S.C."/>
        </authorList>
    </citation>
    <scope>NUCLEOTIDE SEQUENCE</scope>
    <source>
        <strain evidence="3">DSM 9154</strain>
    </source>
</reference>
<dbReference type="RefSeq" id="WP_027289063.1">
    <property type="nucleotide sequence ID" value="NZ_NRRE01000026.1"/>
</dbReference>
<dbReference type="SMART" id="SM00028">
    <property type="entry name" value="TPR"/>
    <property type="match status" value="7"/>
</dbReference>
<dbReference type="InterPro" id="IPR026634">
    <property type="entry name" value="TPST-like"/>
</dbReference>
<dbReference type="PROSITE" id="PS50005">
    <property type="entry name" value="TPR"/>
    <property type="match status" value="3"/>
</dbReference>
<dbReference type="InterPro" id="IPR011990">
    <property type="entry name" value="TPR-like_helical_dom_sf"/>
</dbReference>
<evidence type="ECO:0000256" key="1">
    <source>
        <dbReference type="ARBA" id="ARBA00022679"/>
    </source>
</evidence>
<dbReference type="Pfam" id="PF14559">
    <property type="entry name" value="TPR_19"/>
    <property type="match status" value="3"/>
</dbReference>
<evidence type="ECO:0000313" key="3">
    <source>
        <dbReference type="EMBL" id="MBK1697709.1"/>
    </source>
</evidence>
<comment type="caution">
    <text evidence="3">The sequence shown here is derived from an EMBL/GenBank/DDBJ whole genome shotgun (WGS) entry which is preliminary data.</text>
</comment>
<sequence length="732" mass="82466">MARKEELLGSSIGIEPMLTAPWTAEKQHSLENDLRTAKVMLEKPELSTAEVQRTQRQLQYLRQQLPKNADVYKLSGVLAHRIGQHEDAERLTRQALELNPQDPDLYGNLAIALRAQQRIQDAQAVIEAALKTVPASAVLQRNLGNLFSDQGAYQAAAERYRQSLQLRPAHRETWMAYSFALARSGRLADAVRALQEGSAQGFDELEMLCTVGQWLLAHARGTQAVGVFARALQLNEDDTNSLFGMGAALMQAERPKDAEFFFDKVLENNPDHVPALSQKASIALTRFQRKAAREYIERGLEIAPGAPSLKVDMASILFHEDDLDGAETLCREALRMAPGLPAAYGMLSQIARTNGDFDASRKYAEKVIELAPQKGGALSSLYASKKDISEDDDVAGVLARLEAQETTSQRDLTAYYYTLGELFHKLKSPERAIFFLKAGNDFKRIALKKEGHVYDRKHHEAVVSRNIQLFTKEQLDRRDRGLDSQRPVFIVGMPRSGTTLTEQIVSSHPLAFGAGELPKVPEMVGQVTREVNEAGYRVGFPGWVQVVEDGTYAQLAQAYLDYIAELNDEALRVTDKMPHNFMNVGLIATMFPNAAIIHVKRDPVDNCLSCFQQNFQMPHTYSTNLADLGHHYREYRRLMAHWREVLGDRMYEVRYEDLVADQERVSRELIDFVGLEWDDACLAFNEQKRSVKTASVWQVRQPIYKSSVKKWKMYEGHIDELLTALGPDIVED</sequence>
<dbReference type="SUPFAM" id="SSF48452">
    <property type="entry name" value="TPR-like"/>
    <property type="match status" value="1"/>
</dbReference>
<evidence type="ECO:0000256" key="2">
    <source>
        <dbReference type="PROSITE-ProRule" id="PRU00339"/>
    </source>
</evidence>
<feature type="repeat" description="TPR" evidence="2">
    <location>
        <begin position="239"/>
        <end position="272"/>
    </location>
</feature>
<dbReference type="Proteomes" id="UP000778970">
    <property type="component" value="Unassembled WGS sequence"/>
</dbReference>
<accession>A0A934V120</accession>
<dbReference type="EMBL" id="NRRE01000026">
    <property type="protein sequence ID" value="MBK1697709.1"/>
    <property type="molecule type" value="Genomic_DNA"/>
</dbReference>
<dbReference type="InterPro" id="IPR027417">
    <property type="entry name" value="P-loop_NTPase"/>
</dbReference>
<dbReference type="GO" id="GO:0008476">
    <property type="term" value="F:protein-tyrosine sulfotransferase activity"/>
    <property type="evidence" value="ECO:0007669"/>
    <property type="project" value="InterPro"/>
</dbReference>
<keyword evidence="4" id="KW-1185">Reference proteome</keyword>
<dbReference type="SUPFAM" id="SSF52540">
    <property type="entry name" value="P-loop containing nucleoside triphosphate hydrolases"/>
    <property type="match status" value="1"/>
</dbReference>
<dbReference type="PANTHER" id="PTHR12788">
    <property type="entry name" value="PROTEIN-TYROSINE SULFOTRANSFERASE 2"/>
    <property type="match status" value="1"/>
</dbReference>
<dbReference type="InterPro" id="IPR019734">
    <property type="entry name" value="TPR_rpt"/>
</dbReference>
<feature type="repeat" description="TPR" evidence="2">
    <location>
        <begin position="69"/>
        <end position="102"/>
    </location>
</feature>
<evidence type="ECO:0000313" key="4">
    <source>
        <dbReference type="Proteomes" id="UP000778970"/>
    </source>
</evidence>
<dbReference type="Gene3D" id="3.40.50.300">
    <property type="entry name" value="P-loop containing nucleotide triphosphate hydrolases"/>
    <property type="match status" value="1"/>
</dbReference>
<protein>
    <submittedName>
        <fullName evidence="3">Uncharacterized protein</fullName>
    </submittedName>
</protein>
<proteinExistence type="predicted"/>
<dbReference type="Gene3D" id="1.25.40.10">
    <property type="entry name" value="Tetratricopeptide repeat domain"/>
    <property type="match status" value="2"/>
</dbReference>
<dbReference type="PANTHER" id="PTHR12788:SF10">
    <property type="entry name" value="PROTEIN-TYROSINE SULFOTRANSFERASE"/>
    <property type="match status" value="1"/>
</dbReference>
<dbReference type="Pfam" id="PF13469">
    <property type="entry name" value="Sulfotransfer_3"/>
    <property type="match status" value="1"/>
</dbReference>
<dbReference type="Pfam" id="PF13181">
    <property type="entry name" value="TPR_8"/>
    <property type="match status" value="1"/>
</dbReference>
<reference evidence="3" key="2">
    <citation type="journal article" date="2020" name="Microorganisms">
        <title>Osmotic Adaptation and Compatible Solute Biosynthesis of Phototrophic Bacteria as Revealed from Genome Analyses.</title>
        <authorList>
            <person name="Imhoff J.F."/>
            <person name="Rahn T."/>
            <person name="Kunzel S."/>
            <person name="Keller A."/>
            <person name="Neulinger S.C."/>
        </authorList>
    </citation>
    <scope>NUCLEOTIDE SEQUENCE</scope>
    <source>
        <strain evidence="3">DSM 9154</strain>
    </source>
</reference>